<dbReference type="SUPFAM" id="SSF51110">
    <property type="entry name" value="alpha-D-mannose-specific plant lectins"/>
    <property type="match status" value="1"/>
</dbReference>
<sequence length="190" mass="20385">MVKSHGIVDLAMLVLLGTAASVYGGCFQSPWRLCGSIISRFCDASKDQHGGGRPAIRDNALYNCEHGEDPVLIRKCALGWESSSSGVKANDYCRRGPPTLLTSSPPGGTSAGTSAGPIRESVSVHNSELGRESSNQPDPLVRQADRQYKLVMQADGDAVLRRTCDDRVIWTSATRFLSDHPKALTIDVNG</sequence>
<evidence type="ECO:0000256" key="2">
    <source>
        <dbReference type="SAM" id="SignalP"/>
    </source>
</evidence>
<accession>A0A1W0XAM4</accession>
<feature type="compositionally biased region" description="Low complexity" evidence="1">
    <location>
        <begin position="102"/>
        <end position="117"/>
    </location>
</feature>
<dbReference type="InterPro" id="IPR036426">
    <property type="entry name" value="Bulb-type_lectin_dom_sf"/>
</dbReference>
<feature type="region of interest" description="Disordered" evidence="1">
    <location>
        <begin position="97"/>
        <end position="118"/>
    </location>
</feature>
<dbReference type="AlphaFoldDB" id="A0A1W0XAM4"/>
<evidence type="ECO:0000256" key="1">
    <source>
        <dbReference type="SAM" id="MobiDB-lite"/>
    </source>
</evidence>
<proteinExistence type="predicted"/>
<gene>
    <name evidence="3" type="ORF">BV898_01603</name>
</gene>
<reference evidence="4" key="1">
    <citation type="submission" date="2017-01" db="EMBL/GenBank/DDBJ databases">
        <title>Comparative genomics of anhydrobiosis in the tardigrade Hypsibius dujardini.</title>
        <authorList>
            <person name="Yoshida Y."/>
            <person name="Koutsovoulos G."/>
            <person name="Laetsch D."/>
            <person name="Stevens L."/>
            <person name="Kumar S."/>
            <person name="Horikawa D."/>
            <person name="Ishino K."/>
            <person name="Komine S."/>
            <person name="Tomita M."/>
            <person name="Blaxter M."/>
            <person name="Arakawa K."/>
        </authorList>
    </citation>
    <scope>NUCLEOTIDE SEQUENCE [LARGE SCALE GENOMIC DNA]</scope>
    <source>
        <strain evidence="4">Z151</strain>
    </source>
</reference>
<dbReference type="Proteomes" id="UP000192578">
    <property type="component" value="Unassembled WGS sequence"/>
</dbReference>
<dbReference type="Gene3D" id="2.90.10.10">
    <property type="entry name" value="Bulb-type lectin domain"/>
    <property type="match status" value="1"/>
</dbReference>
<organism evidence="3 4">
    <name type="scientific">Hypsibius exemplaris</name>
    <name type="common">Freshwater tardigrade</name>
    <dbReference type="NCBI Taxonomy" id="2072580"/>
    <lineage>
        <taxon>Eukaryota</taxon>
        <taxon>Metazoa</taxon>
        <taxon>Ecdysozoa</taxon>
        <taxon>Tardigrada</taxon>
        <taxon>Eutardigrada</taxon>
        <taxon>Parachela</taxon>
        <taxon>Hypsibioidea</taxon>
        <taxon>Hypsibiidae</taxon>
        <taxon>Hypsibius</taxon>
    </lineage>
</organism>
<evidence type="ECO:0000313" key="4">
    <source>
        <dbReference type="Proteomes" id="UP000192578"/>
    </source>
</evidence>
<comment type="caution">
    <text evidence="3">The sequence shown here is derived from an EMBL/GenBank/DDBJ whole genome shotgun (WGS) entry which is preliminary data.</text>
</comment>
<dbReference type="EMBL" id="MTYJ01000006">
    <property type="protein sequence ID" value="OQV24543.1"/>
    <property type="molecule type" value="Genomic_DNA"/>
</dbReference>
<evidence type="ECO:0008006" key="5">
    <source>
        <dbReference type="Google" id="ProtNLM"/>
    </source>
</evidence>
<keyword evidence="2" id="KW-0732">Signal</keyword>
<name>A0A1W0XAM4_HYPEX</name>
<evidence type="ECO:0000313" key="3">
    <source>
        <dbReference type="EMBL" id="OQV24543.1"/>
    </source>
</evidence>
<protein>
    <recommendedName>
        <fullName evidence="5">Bulb-type lectin domain-containing protein</fullName>
    </recommendedName>
</protein>
<feature type="chain" id="PRO_5012754564" description="Bulb-type lectin domain-containing protein" evidence="2">
    <location>
        <begin position="25"/>
        <end position="190"/>
    </location>
</feature>
<keyword evidence="4" id="KW-1185">Reference proteome</keyword>
<feature type="signal peptide" evidence="2">
    <location>
        <begin position="1"/>
        <end position="24"/>
    </location>
</feature>